<dbReference type="RefSeq" id="WP_090928000.1">
    <property type="nucleotide sequence ID" value="NZ_FNDJ01000001.1"/>
</dbReference>
<dbReference type="Pfam" id="PF10944">
    <property type="entry name" value="DUF2630"/>
    <property type="match status" value="1"/>
</dbReference>
<accession>A0A1G7YMP0</accession>
<protein>
    <recommendedName>
        <fullName evidence="4">DUF2630 domain-containing protein</fullName>
    </recommendedName>
</protein>
<reference evidence="2 3" key="1">
    <citation type="submission" date="2016-10" db="EMBL/GenBank/DDBJ databases">
        <authorList>
            <person name="de Groot N.N."/>
        </authorList>
    </citation>
    <scope>NUCLEOTIDE SEQUENCE [LARGE SCALE GENOMIC DNA]</scope>
    <source>
        <strain evidence="2 3">CGMCC 4.6533</strain>
    </source>
</reference>
<dbReference type="OrthoDB" id="7376174at2"/>
<dbReference type="EMBL" id="FNDJ01000001">
    <property type="protein sequence ID" value="SDG97100.1"/>
    <property type="molecule type" value="Genomic_DNA"/>
</dbReference>
<evidence type="ECO:0000313" key="2">
    <source>
        <dbReference type="EMBL" id="SDG97100.1"/>
    </source>
</evidence>
<evidence type="ECO:0000313" key="3">
    <source>
        <dbReference type="Proteomes" id="UP000199202"/>
    </source>
</evidence>
<evidence type="ECO:0000256" key="1">
    <source>
        <dbReference type="SAM" id="MobiDB-lite"/>
    </source>
</evidence>
<dbReference type="STRING" id="633440.SAMN05421869_101149"/>
<organism evidence="2 3">
    <name type="scientific">Nonomuraea jiangxiensis</name>
    <dbReference type="NCBI Taxonomy" id="633440"/>
    <lineage>
        <taxon>Bacteria</taxon>
        <taxon>Bacillati</taxon>
        <taxon>Actinomycetota</taxon>
        <taxon>Actinomycetes</taxon>
        <taxon>Streptosporangiales</taxon>
        <taxon>Streptosporangiaceae</taxon>
        <taxon>Nonomuraea</taxon>
    </lineage>
</organism>
<gene>
    <name evidence="2" type="ORF">SAMN05421869_101149</name>
</gene>
<dbReference type="Proteomes" id="UP000199202">
    <property type="component" value="Unassembled WGS sequence"/>
</dbReference>
<proteinExistence type="predicted"/>
<feature type="region of interest" description="Disordered" evidence="1">
    <location>
        <begin position="57"/>
        <end position="81"/>
    </location>
</feature>
<name>A0A1G7YMP0_9ACTN</name>
<evidence type="ECO:0008006" key="4">
    <source>
        <dbReference type="Google" id="ProtNLM"/>
    </source>
</evidence>
<keyword evidence="3" id="KW-1185">Reference proteome</keyword>
<dbReference type="InterPro" id="IPR020311">
    <property type="entry name" value="Uncharacterised_Rv0898c"/>
</dbReference>
<sequence length="81" mass="9257">MRDNEILTRISALVTEEHDLRDKLAAGELSTDQEHARIKELEVALDQCWDLLRQRRARRSVGDDPDGATARPAGDVENYRQ</sequence>
<dbReference type="AlphaFoldDB" id="A0A1G7YMP0"/>